<sequence>MDIQAPYNMERFFWLIFDQNTDFVKSVMESFEGKQRGYHFDPLIHVKTRFQSIIPKCYMTSDENILATIKYFYHNYDYVCCPHSACALYAGYEYFTLQHGKLSEDVPVICIATAHPSKFSEIVMQACSSVIEPEDLSNFKKQWLTHKALPQDTDKEYFHVLPNGPQWEQDWEDILKKDIQKVNQNYANDSTKSKL</sequence>
<organism evidence="1 2">
    <name type="scientific">Reticulomyxa filosa</name>
    <dbReference type="NCBI Taxonomy" id="46433"/>
    <lineage>
        <taxon>Eukaryota</taxon>
        <taxon>Sar</taxon>
        <taxon>Rhizaria</taxon>
        <taxon>Retaria</taxon>
        <taxon>Foraminifera</taxon>
        <taxon>Monothalamids</taxon>
        <taxon>Reticulomyxidae</taxon>
        <taxon>Reticulomyxa</taxon>
    </lineage>
</organism>
<dbReference type="EMBL" id="ASPP01024967">
    <property type="protein sequence ID" value="ETO08466.1"/>
    <property type="molecule type" value="Genomic_DNA"/>
</dbReference>
<dbReference type="InterPro" id="IPR051166">
    <property type="entry name" value="Threonine_Synthase"/>
</dbReference>
<dbReference type="GO" id="GO:0009071">
    <property type="term" value="P:serine family amino acid catabolic process"/>
    <property type="evidence" value="ECO:0007669"/>
    <property type="project" value="TreeGrafter"/>
</dbReference>
<dbReference type="OrthoDB" id="5203861at2759"/>
<dbReference type="Pfam" id="PF24857">
    <property type="entry name" value="THR4_C"/>
    <property type="match status" value="1"/>
</dbReference>
<gene>
    <name evidence="1" type="ORF">RFI_28921</name>
</gene>
<dbReference type="Gene3D" id="3.40.50.1100">
    <property type="match status" value="1"/>
</dbReference>
<proteinExistence type="predicted"/>
<accession>X6M4C1</accession>
<comment type="caution">
    <text evidence="1">The sequence shown here is derived from an EMBL/GenBank/DDBJ whole genome shotgun (WGS) entry which is preliminary data.</text>
</comment>
<dbReference type="GO" id="GO:0046360">
    <property type="term" value="P:2-oxobutyrate biosynthetic process"/>
    <property type="evidence" value="ECO:0007669"/>
    <property type="project" value="TreeGrafter"/>
</dbReference>
<dbReference type="InterPro" id="IPR036052">
    <property type="entry name" value="TrpB-like_PALP_sf"/>
</dbReference>
<evidence type="ECO:0000313" key="1">
    <source>
        <dbReference type="EMBL" id="ETO08466.1"/>
    </source>
</evidence>
<name>X6M4C1_RETFI</name>
<dbReference type="SUPFAM" id="SSF53686">
    <property type="entry name" value="Tryptophan synthase beta subunit-like PLP-dependent enzymes"/>
    <property type="match status" value="1"/>
</dbReference>
<dbReference type="AlphaFoldDB" id="X6M4C1"/>
<protein>
    <submittedName>
        <fullName evidence="1">Threonine synthase-like 2</fullName>
    </submittedName>
</protein>
<keyword evidence="2" id="KW-1185">Reference proteome</keyword>
<reference evidence="1 2" key="1">
    <citation type="journal article" date="2013" name="Curr. Biol.">
        <title>The Genome of the Foraminiferan Reticulomyxa filosa.</title>
        <authorList>
            <person name="Glockner G."/>
            <person name="Hulsmann N."/>
            <person name="Schleicher M."/>
            <person name="Noegel A.A."/>
            <person name="Eichinger L."/>
            <person name="Gallinger C."/>
            <person name="Pawlowski J."/>
            <person name="Sierra R."/>
            <person name="Euteneuer U."/>
            <person name="Pillet L."/>
            <person name="Moustafa A."/>
            <person name="Platzer M."/>
            <person name="Groth M."/>
            <person name="Szafranski K."/>
            <person name="Schliwa M."/>
        </authorList>
    </citation>
    <scope>NUCLEOTIDE SEQUENCE [LARGE SCALE GENOMIC DNA]</scope>
</reference>
<dbReference type="Proteomes" id="UP000023152">
    <property type="component" value="Unassembled WGS sequence"/>
</dbReference>
<dbReference type="GO" id="GO:0030170">
    <property type="term" value="F:pyridoxal phosphate binding"/>
    <property type="evidence" value="ECO:0007669"/>
    <property type="project" value="TreeGrafter"/>
</dbReference>
<dbReference type="PANTHER" id="PTHR42690:SF1">
    <property type="entry name" value="THREONINE SYNTHASE-LIKE 2"/>
    <property type="match status" value="1"/>
</dbReference>
<dbReference type="PANTHER" id="PTHR42690">
    <property type="entry name" value="THREONINE SYNTHASE FAMILY MEMBER"/>
    <property type="match status" value="1"/>
</dbReference>
<evidence type="ECO:0000313" key="2">
    <source>
        <dbReference type="Proteomes" id="UP000023152"/>
    </source>
</evidence>